<dbReference type="HOGENOM" id="CLU_010194_44_5_11"/>
<evidence type="ECO:0000256" key="1">
    <source>
        <dbReference type="ARBA" id="ARBA00023002"/>
    </source>
</evidence>
<organism evidence="2 3">
    <name type="scientific">Thermobispora bispora (strain ATCC 19993 / DSM 43833 / CBS 139.67 / JCM 10125 / KCTC 9307 / NBRC 14880 / R51)</name>
    <dbReference type="NCBI Taxonomy" id="469371"/>
    <lineage>
        <taxon>Bacteria</taxon>
        <taxon>Bacillati</taxon>
        <taxon>Actinomycetota</taxon>
        <taxon>Actinomycetes</taxon>
        <taxon>Streptosporangiales</taxon>
        <taxon>Streptosporangiaceae</taxon>
        <taxon>Thermobispora</taxon>
    </lineage>
</organism>
<sequence>MIAVITGAGSGIGAAAALELAKRGYRLVLVGRTPEKLAGVADRIASVTETRPDTITADFASLDQVRYLADQLLRRYDDIHVLINNAGVMTSQRRITADGHELIMQVNHLAPFLLTNLLFDRLKFASARVISTSSIAAYSGTIDPSDLSRERRWWNSWLQYFDSKQANALFTVSLAERGLNATCFHPGVVRTPFAGDTLTMKLMLMIPGLAKPPATAAARLVHLVTHDDGINHPGRFFMGNGPAWVPRRMKDPELAEALWEASCAATGLR</sequence>
<dbReference type="Pfam" id="PF00106">
    <property type="entry name" value="adh_short"/>
    <property type="match status" value="1"/>
</dbReference>
<proteinExistence type="predicted"/>
<dbReference type="PRINTS" id="PR00081">
    <property type="entry name" value="GDHRDH"/>
</dbReference>
<reference evidence="2 3" key="1">
    <citation type="submission" date="2010-01" db="EMBL/GenBank/DDBJ databases">
        <title>The complete genome of Thermobispora bispora DSM 43833.</title>
        <authorList>
            <consortium name="US DOE Joint Genome Institute (JGI-PGF)"/>
            <person name="Lucas S."/>
            <person name="Copeland A."/>
            <person name="Lapidus A."/>
            <person name="Glavina del Rio T."/>
            <person name="Dalin E."/>
            <person name="Tice H."/>
            <person name="Bruce D."/>
            <person name="Goodwin L."/>
            <person name="Pitluck S."/>
            <person name="Kyrpides N."/>
            <person name="Mavromatis K."/>
            <person name="Ivanova N."/>
            <person name="Mikhailova N."/>
            <person name="Chertkov O."/>
            <person name="Brettin T."/>
            <person name="Detter J.C."/>
            <person name="Han C."/>
            <person name="Larimer F."/>
            <person name="Land M."/>
            <person name="Hauser L."/>
            <person name="Markowitz V."/>
            <person name="Cheng J.-F."/>
            <person name="Hugenholtz P."/>
            <person name="Woyke T."/>
            <person name="Wu D."/>
            <person name="Jando M."/>
            <person name="Schneider S."/>
            <person name="Klenk H.-P."/>
            <person name="Eisen J.A."/>
        </authorList>
    </citation>
    <scope>NUCLEOTIDE SEQUENCE [LARGE SCALE GENOMIC DNA]</scope>
    <source>
        <strain evidence="3">ATCC 19993 / DSM 43833 / CBS 139.67 / JCM 10125 / KCTC 9307 / NBRC 14880 / R51</strain>
    </source>
</reference>
<dbReference type="InterPro" id="IPR002347">
    <property type="entry name" value="SDR_fam"/>
</dbReference>
<name>D6Y2S8_THEBD</name>
<dbReference type="Proteomes" id="UP000006640">
    <property type="component" value="Chromosome"/>
</dbReference>
<evidence type="ECO:0000313" key="2">
    <source>
        <dbReference type="EMBL" id="ADG86889.1"/>
    </source>
</evidence>
<dbReference type="OrthoDB" id="3237043at2"/>
<accession>D6Y2S8</accession>
<dbReference type="AlphaFoldDB" id="D6Y2S8"/>
<protein>
    <submittedName>
        <fullName evidence="2">Short-chain dehydrogenase/reductase SDR</fullName>
    </submittedName>
</protein>
<dbReference type="InterPro" id="IPR036291">
    <property type="entry name" value="NAD(P)-bd_dom_sf"/>
</dbReference>
<dbReference type="GO" id="GO:0016491">
    <property type="term" value="F:oxidoreductase activity"/>
    <property type="evidence" value="ECO:0007669"/>
    <property type="project" value="UniProtKB-KW"/>
</dbReference>
<keyword evidence="3" id="KW-1185">Reference proteome</keyword>
<dbReference type="RefSeq" id="WP_013130422.1">
    <property type="nucleotide sequence ID" value="NC_014165.1"/>
</dbReference>
<dbReference type="SUPFAM" id="SSF51735">
    <property type="entry name" value="NAD(P)-binding Rossmann-fold domains"/>
    <property type="match status" value="1"/>
</dbReference>
<gene>
    <name evidence="2" type="ordered locus">Tbis_0157</name>
</gene>
<keyword evidence="1" id="KW-0560">Oxidoreductase</keyword>
<dbReference type="EMBL" id="CP001874">
    <property type="protein sequence ID" value="ADG86889.1"/>
    <property type="molecule type" value="Genomic_DNA"/>
</dbReference>
<dbReference type="Gene3D" id="3.40.50.720">
    <property type="entry name" value="NAD(P)-binding Rossmann-like Domain"/>
    <property type="match status" value="1"/>
</dbReference>
<dbReference type="PANTHER" id="PTHR43157:SF31">
    <property type="entry name" value="PHOSPHATIDYLINOSITOL-GLYCAN BIOSYNTHESIS CLASS F PROTEIN"/>
    <property type="match status" value="1"/>
</dbReference>
<dbReference type="eggNOG" id="COG1028">
    <property type="taxonomic scope" value="Bacteria"/>
</dbReference>
<dbReference type="KEGG" id="tbi:Tbis_0157"/>
<dbReference type="STRING" id="469371.Tbis_0157"/>
<evidence type="ECO:0000313" key="3">
    <source>
        <dbReference type="Proteomes" id="UP000006640"/>
    </source>
</evidence>
<dbReference type="PANTHER" id="PTHR43157">
    <property type="entry name" value="PHOSPHATIDYLINOSITOL-GLYCAN BIOSYNTHESIS CLASS F PROTEIN-RELATED"/>
    <property type="match status" value="1"/>
</dbReference>